<accession>A0A383UXW4</accession>
<gene>
    <name evidence="1" type="ORF">BLGHR1_15406</name>
</gene>
<evidence type="ECO:0000313" key="2">
    <source>
        <dbReference type="Proteomes" id="UP000275772"/>
    </source>
</evidence>
<protein>
    <submittedName>
        <fullName evidence="1">Uncharacterized protein</fullName>
    </submittedName>
</protein>
<sequence length="330" mass="37839">MVSCAYAILFLQIPRPMVPETQSLTSYYGRQRIPYIKQQLPYSNRLVILGNQLSDSFYGVYQISSQGYFPDIDTEYGITSTNVQISGDGTYIKAYCSPDISALKIIEKVVYNLYEIRSPSLQNDKEVLAKKDACYNAINTAASEDKYKFALSASRLRDKQTCSICDIISLAYDGSVSVDGNRKYYAPNNKNAKIRIDMDDYVDIIGDISRDHIYGNPEDKKRKTILAWYFGHLHIFELPKRISSWWPITNIGMTKENGALIEKFLRDHVGVFKKLDAIIKSYKSETTSISFDRLFRLSRVEGSERRKDQIMAEISMLTIEKLPEVFSNYK</sequence>
<evidence type="ECO:0000313" key="1">
    <source>
        <dbReference type="EMBL" id="SZF04609.1"/>
    </source>
</evidence>
<organism evidence="1 2">
    <name type="scientific">Blumeria hordei</name>
    <name type="common">Barley powdery mildew</name>
    <name type="synonym">Blumeria graminis f. sp. hordei</name>
    <dbReference type="NCBI Taxonomy" id="2867405"/>
    <lineage>
        <taxon>Eukaryota</taxon>
        <taxon>Fungi</taxon>
        <taxon>Dikarya</taxon>
        <taxon>Ascomycota</taxon>
        <taxon>Pezizomycotina</taxon>
        <taxon>Leotiomycetes</taxon>
        <taxon>Erysiphales</taxon>
        <taxon>Erysiphaceae</taxon>
        <taxon>Blumeria</taxon>
    </lineage>
</organism>
<reference evidence="1 2" key="1">
    <citation type="submission" date="2017-11" db="EMBL/GenBank/DDBJ databases">
        <authorList>
            <person name="Kracher B."/>
        </authorList>
    </citation>
    <scope>NUCLEOTIDE SEQUENCE [LARGE SCALE GENOMIC DNA]</scope>
    <source>
        <strain evidence="1 2">RACE1</strain>
    </source>
</reference>
<dbReference type="VEuPathDB" id="FungiDB:BLGHR1_15406"/>
<dbReference type="Proteomes" id="UP000275772">
    <property type="component" value="Unassembled WGS sequence"/>
</dbReference>
<proteinExistence type="predicted"/>
<dbReference type="EMBL" id="UNSH01000067">
    <property type="protein sequence ID" value="SZF04609.1"/>
    <property type="molecule type" value="Genomic_DNA"/>
</dbReference>
<dbReference type="AlphaFoldDB" id="A0A383UXW4"/>
<name>A0A383UXW4_BLUHO</name>